<evidence type="ECO:0000313" key="2">
    <source>
        <dbReference type="EMBL" id="OGZ18342.1"/>
    </source>
</evidence>
<proteinExistence type="predicted"/>
<sequence>MQELNKLARDRGDWLGAAKKVVPQYLDHFVSFSRADQQFLWPTTKESRILDAGSMWGGITIPAAQYHKEVYAVDKTVETLEFLNIRAEQMNFHNIHTVAASLRNLPFSDNFFDLVILNGVLEWVALDEDVILEKQWKRAGRGLKLKQNKKYSENPTEMQLKVLQEINRVLKPGGSLYLAIENRIGYIYLAGWPDDHMNLPFICFMPRFLANFITKLFLHCQYRTYVYSISGCRSLLKKSGFPNTIFYGAFHHYNQPSEVIPLELISFLKKKIFTDKRWQLKFLSKLIPAGLLKYLSPSIICLASKSFKSDYKPRIKQIFQKAKLIRNNCPNFKAVKWDSRLGNNLPVNYLIYTDNSKIPTYFCKISRDKQSTDTLKTEAINLESIGLLLKGKELGLNIPRLVYYGTIDEITFLVTEYIQAEKSKFNFNSRLTSQNLKKLDKEINLAIEFLSKFQQYTVKRKVNAVQYLLSAIEEQKKKLEKNGLFTEEVKTLLNDLINDVKKFKRVSLSLSSIQGDFDFFYNIMFGKDGLKLFDFEHYESEGPPFLDFITLIFNPILVSYEYQKKGLSLIEILDKPNLKNYLKSWFAKYSELTGLPKEMLRLAPAIAALEQKTKNYPASRDPDSFPIYKQRAFNEMLSLKLNLL</sequence>
<name>A0A1G2DY69_9BACT</name>
<evidence type="ECO:0000313" key="3">
    <source>
        <dbReference type="Proteomes" id="UP000176662"/>
    </source>
</evidence>
<gene>
    <name evidence="2" type="ORF">A2Z68_00380</name>
</gene>
<dbReference type="AlphaFoldDB" id="A0A1G2DY69"/>
<dbReference type="SUPFAM" id="SSF53335">
    <property type="entry name" value="S-adenosyl-L-methionine-dependent methyltransferases"/>
    <property type="match status" value="1"/>
</dbReference>
<dbReference type="InterPro" id="IPR029063">
    <property type="entry name" value="SAM-dependent_MTases_sf"/>
</dbReference>
<protein>
    <recommendedName>
        <fullName evidence="1">Methyltransferase domain-containing protein</fullName>
    </recommendedName>
</protein>
<dbReference type="CDD" id="cd02440">
    <property type="entry name" value="AdoMet_MTases"/>
    <property type="match status" value="1"/>
</dbReference>
<dbReference type="Pfam" id="PF13847">
    <property type="entry name" value="Methyltransf_31"/>
    <property type="match status" value="1"/>
</dbReference>
<organism evidence="2 3">
    <name type="scientific">Candidatus Nealsonbacteria bacterium RBG_13_38_11</name>
    <dbReference type="NCBI Taxonomy" id="1801662"/>
    <lineage>
        <taxon>Bacteria</taxon>
        <taxon>Candidatus Nealsoniibacteriota</taxon>
    </lineage>
</organism>
<dbReference type="SUPFAM" id="SSF56112">
    <property type="entry name" value="Protein kinase-like (PK-like)"/>
    <property type="match status" value="1"/>
</dbReference>
<dbReference type="Proteomes" id="UP000176662">
    <property type="component" value="Unassembled WGS sequence"/>
</dbReference>
<accession>A0A1G2DY69</accession>
<dbReference type="EMBL" id="MHLX01000042">
    <property type="protein sequence ID" value="OGZ18342.1"/>
    <property type="molecule type" value="Genomic_DNA"/>
</dbReference>
<reference evidence="2 3" key="1">
    <citation type="journal article" date="2016" name="Nat. Commun.">
        <title>Thousands of microbial genomes shed light on interconnected biogeochemical processes in an aquifer system.</title>
        <authorList>
            <person name="Anantharaman K."/>
            <person name="Brown C.T."/>
            <person name="Hug L.A."/>
            <person name="Sharon I."/>
            <person name="Castelle C.J."/>
            <person name="Probst A.J."/>
            <person name="Thomas B.C."/>
            <person name="Singh A."/>
            <person name="Wilkins M.J."/>
            <person name="Karaoz U."/>
            <person name="Brodie E.L."/>
            <person name="Williams K.H."/>
            <person name="Hubbard S.S."/>
            <person name="Banfield J.F."/>
        </authorList>
    </citation>
    <scope>NUCLEOTIDE SEQUENCE [LARGE SCALE GENOMIC DNA]</scope>
</reference>
<evidence type="ECO:0000259" key="1">
    <source>
        <dbReference type="Pfam" id="PF13847"/>
    </source>
</evidence>
<dbReference type="Gene3D" id="3.40.50.150">
    <property type="entry name" value="Vaccinia Virus protein VP39"/>
    <property type="match status" value="1"/>
</dbReference>
<comment type="caution">
    <text evidence="2">The sequence shown here is derived from an EMBL/GenBank/DDBJ whole genome shotgun (WGS) entry which is preliminary data.</text>
</comment>
<feature type="domain" description="Methyltransferase" evidence="1">
    <location>
        <begin position="45"/>
        <end position="179"/>
    </location>
</feature>
<dbReference type="InterPro" id="IPR025714">
    <property type="entry name" value="Methyltranfer_dom"/>
</dbReference>
<dbReference type="InterPro" id="IPR011009">
    <property type="entry name" value="Kinase-like_dom_sf"/>
</dbReference>